<evidence type="ECO:0000313" key="1">
    <source>
        <dbReference type="EMBL" id="KIK00868.1"/>
    </source>
</evidence>
<dbReference type="HOGENOM" id="CLU_2085226_0_0_1"/>
<proteinExistence type="predicted"/>
<dbReference type="AlphaFoldDB" id="A0A0C9XYF2"/>
<gene>
    <name evidence="1" type="ORF">K443DRAFT_593664</name>
</gene>
<keyword evidence="2" id="KW-1185">Reference proteome</keyword>
<dbReference type="Proteomes" id="UP000054477">
    <property type="component" value="Unassembled WGS sequence"/>
</dbReference>
<dbReference type="EMBL" id="KN838617">
    <property type="protein sequence ID" value="KIK00868.1"/>
    <property type="molecule type" value="Genomic_DNA"/>
</dbReference>
<evidence type="ECO:0000313" key="2">
    <source>
        <dbReference type="Proteomes" id="UP000054477"/>
    </source>
</evidence>
<accession>A0A0C9XYF2</accession>
<protein>
    <submittedName>
        <fullName evidence="1">Unplaced genomic scaffold K443scaffold_82, whole genome shotgun sequence</fullName>
    </submittedName>
</protein>
<reference evidence="2" key="2">
    <citation type="submission" date="2015-01" db="EMBL/GenBank/DDBJ databases">
        <title>Evolutionary Origins and Diversification of the Mycorrhizal Mutualists.</title>
        <authorList>
            <consortium name="DOE Joint Genome Institute"/>
            <consortium name="Mycorrhizal Genomics Consortium"/>
            <person name="Kohler A."/>
            <person name="Kuo A."/>
            <person name="Nagy L.G."/>
            <person name="Floudas D."/>
            <person name="Copeland A."/>
            <person name="Barry K.W."/>
            <person name="Cichocki N."/>
            <person name="Veneault-Fourrey C."/>
            <person name="LaButti K."/>
            <person name="Lindquist E.A."/>
            <person name="Lipzen A."/>
            <person name="Lundell T."/>
            <person name="Morin E."/>
            <person name="Murat C."/>
            <person name="Riley R."/>
            <person name="Ohm R."/>
            <person name="Sun H."/>
            <person name="Tunlid A."/>
            <person name="Henrissat B."/>
            <person name="Grigoriev I.V."/>
            <person name="Hibbett D.S."/>
            <person name="Martin F."/>
        </authorList>
    </citation>
    <scope>NUCLEOTIDE SEQUENCE [LARGE SCALE GENOMIC DNA]</scope>
    <source>
        <strain evidence="2">LaAM-08-1</strain>
    </source>
</reference>
<reference evidence="1 2" key="1">
    <citation type="submission" date="2014-04" db="EMBL/GenBank/DDBJ databases">
        <authorList>
            <consortium name="DOE Joint Genome Institute"/>
            <person name="Kuo A."/>
            <person name="Kohler A."/>
            <person name="Nagy L.G."/>
            <person name="Floudas D."/>
            <person name="Copeland A."/>
            <person name="Barry K.W."/>
            <person name="Cichocki N."/>
            <person name="Veneault-Fourrey C."/>
            <person name="LaButti K."/>
            <person name="Lindquist E.A."/>
            <person name="Lipzen A."/>
            <person name="Lundell T."/>
            <person name="Morin E."/>
            <person name="Murat C."/>
            <person name="Sun H."/>
            <person name="Tunlid A."/>
            <person name="Henrissat B."/>
            <person name="Grigoriev I.V."/>
            <person name="Hibbett D.S."/>
            <person name="Martin F."/>
            <person name="Nordberg H.P."/>
            <person name="Cantor M.N."/>
            <person name="Hua S.X."/>
        </authorList>
    </citation>
    <scope>NUCLEOTIDE SEQUENCE [LARGE SCALE GENOMIC DNA]</scope>
    <source>
        <strain evidence="1 2">LaAM-08-1</strain>
    </source>
</reference>
<sequence>MSMKIQVLEVLRTSRDVQMTTGYTQFHIAPNRAKTLGKKGLIFPKMWSFVDVQDLEQASMANTFLHGKRRCKFSRQDVSFQVLDRLVSTAGGRGVTPLTSVEYISLSLNMSTASCIE</sequence>
<organism evidence="1 2">
    <name type="scientific">Laccaria amethystina LaAM-08-1</name>
    <dbReference type="NCBI Taxonomy" id="1095629"/>
    <lineage>
        <taxon>Eukaryota</taxon>
        <taxon>Fungi</taxon>
        <taxon>Dikarya</taxon>
        <taxon>Basidiomycota</taxon>
        <taxon>Agaricomycotina</taxon>
        <taxon>Agaricomycetes</taxon>
        <taxon>Agaricomycetidae</taxon>
        <taxon>Agaricales</taxon>
        <taxon>Agaricineae</taxon>
        <taxon>Hydnangiaceae</taxon>
        <taxon>Laccaria</taxon>
    </lineage>
</organism>
<name>A0A0C9XYF2_9AGAR</name>